<evidence type="ECO:0000256" key="11">
    <source>
        <dbReference type="ARBA" id="ARBA00022989"/>
    </source>
</evidence>
<keyword evidence="3" id="KW-0813">Transport</keyword>
<accession>A0A918MB69</accession>
<dbReference type="InterPro" id="IPR003501">
    <property type="entry name" value="PTS_EIIB_2/3"/>
</dbReference>
<evidence type="ECO:0000259" key="15">
    <source>
        <dbReference type="PROSITE" id="PS51094"/>
    </source>
</evidence>
<feature type="transmembrane region" description="Helical" evidence="14">
    <location>
        <begin position="549"/>
        <end position="568"/>
    </location>
</feature>
<dbReference type="InterPro" id="IPR002178">
    <property type="entry name" value="PTS_EIIA_type-2_dom"/>
</dbReference>
<dbReference type="PANTHER" id="PTHR30505">
    <property type="entry name" value="FRUCTOSE-LIKE PERMEASE"/>
    <property type="match status" value="1"/>
</dbReference>
<keyword evidence="7" id="KW-0808">Transferase</keyword>
<dbReference type="InterPro" id="IPR003353">
    <property type="entry name" value="PTS_IIB_fruc"/>
</dbReference>
<keyword evidence="12 14" id="KW-0472">Membrane</keyword>
<feature type="transmembrane region" description="Helical" evidence="14">
    <location>
        <begin position="507"/>
        <end position="529"/>
    </location>
</feature>
<evidence type="ECO:0000256" key="12">
    <source>
        <dbReference type="ARBA" id="ARBA00023136"/>
    </source>
</evidence>
<feature type="transmembrane region" description="Helical" evidence="14">
    <location>
        <begin position="595"/>
        <end position="616"/>
    </location>
</feature>
<keyword evidence="8" id="KW-0598">Phosphotransferase system</keyword>
<dbReference type="NCBIfam" id="TIGR00829">
    <property type="entry name" value="FRU"/>
    <property type="match status" value="1"/>
</dbReference>
<gene>
    <name evidence="18" type="ORF">GCM10010260_25290</name>
</gene>
<keyword evidence="19" id="KW-1185">Reference proteome</keyword>
<evidence type="ECO:0000313" key="19">
    <source>
        <dbReference type="Proteomes" id="UP000618795"/>
    </source>
</evidence>
<feature type="transmembrane region" description="Helical" evidence="14">
    <location>
        <begin position="655"/>
        <end position="674"/>
    </location>
</feature>
<evidence type="ECO:0000256" key="4">
    <source>
        <dbReference type="ARBA" id="ARBA00022475"/>
    </source>
</evidence>
<organism evidence="18 19">
    <name type="scientific">Streptomyces filipinensis</name>
    <dbReference type="NCBI Taxonomy" id="66887"/>
    <lineage>
        <taxon>Bacteria</taxon>
        <taxon>Bacillati</taxon>
        <taxon>Actinomycetota</taxon>
        <taxon>Actinomycetes</taxon>
        <taxon>Kitasatosporales</taxon>
        <taxon>Streptomycetaceae</taxon>
        <taxon>Streptomyces</taxon>
    </lineage>
</organism>
<evidence type="ECO:0000256" key="3">
    <source>
        <dbReference type="ARBA" id="ARBA00022448"/>
    </source>
</evidence>
<keyword evidence="4" id="KW-1003">Cell membrane</keyword>
<dbReference type="InterPro" id="IPR003352">
    <property type="entry name" value="PTS_EIIC"/>
</dbReference>
<comment type="caution">
    <text evidence="18">The sequence shown here is derived from an EMBL/GenBank/DDBJ whole genome shotgun (WGS) entry which is preliminary data.</text>
</comment>
<feature type="compositionally biased region" description="Low complexity" evidence="13">
    <location>
        <begin position="170"/>
        <end position="183"/>
    </location>
</feature>
<reference evidence="18" key="1">
    <citation type="journal article" date="2014" name="Int. J. Syst. Evol. Microbiol.">
        <title>Complete genome sequence of Corynebacterium casei LMG S-19264T (=DSM 44701T), isolated from a smear-ripened cheese.</title>
        <authorList>
            <consortium name="US DOE Joint Genome Institute (JGI-PGF)"/>
            <person name="Walter F."/>
            <person name="Albersmeier A."/>
            <person name="Kalinowski J."/>
            <person name="Ruckert C."/>
        </authorList>
    </citation>
    <scope>NUCLEOTIDE SEQUENCE</scope>
    <source>
        <strain evidence="18">JCM 4369</strain>
    </source>
</reference>
<feature type="region of interest" description="Disordered" evidence="13">
    <location>
        <begin position="221"/>
        <end position="245"/>
    </location>
</feature>
<feature type="domain" description="PTS EIIC type-2" evidence="17">
    <location>
        <begin position="377"/>
        <end position="724"/>
    </location>
</feature>
<feature type="region of interest" description="Disordered" evidence="13">
    <location>
        <begin position="144"/>
        <end position="183"/>
    </location>
</feature>
<dbReference type="InterPro" id="IPR013011">
    <property type="entry name" value="PTS_EIIB_2"/>
</dbReference>
<proteinExistence type="predicted"/>
<dbReference type="CDD" id="cd00211">
    <property type="entry name" value="PTS_IIA_fru"/>
    <property type="match status" value="1"/>
</dbReference>
<keyword evidence="5" id="KW-0597">Phosphoprotein</keyword>
<dbReference type="RefSeq" id="WP_191873459.1">
    <property type="nucleotide sequence ID" value="NZ_BMTD01000004.1"/>
</dbReference>
<dbReference type="SUPFAM" id="SSF52794">
    <property type="entry name" value="PTS system IIB component-like"/>
    <property type="match status" value="1"/>
</dbReference>
<evidence type="ECO:0000256" key="6">
    <source>
        <dbReference type="ARBA" id="ARBA00022597"/>
    </source>
</evidence>
<dbReference type="Pfam" id="PF00359">
    <property type="entry name" value="PTS_EIIA_2"/>
    <property type="match status" value="1"/>
</dbReference>
<dbReference type="GO" id="GO:0090563">
    <property type="term" value="F:protein-phosphocysteine-sugar phosphotransferase activity"/>
    <property type="evidence" value="ECO:0007669"/>
    <property type="project" value="TreeGrafter"/>
</dbReference>
<dbReference type="GO" id="GO:0005886">
    <property type="term" value="C:plasma membrane"/>
    <property type="evidence" value="ECO:0007669"/>
    <property type="project" value="UniProtKB-SubCell"/>
</dbReference>
<evidence type="ECO:0000256" key="1">
    <source>
        <dbReference type="ARBA" id="ARBA00004429"/>
    </source>
</evidence>
<dbReference type="PROSITE" id="PS51094">
    <property type="entry name" value="PTS_EIIA_TYPE_2"/>
    <property type="match status" value="1"/>
</dbReference>
<dbReference type="AlphaFoldDB" id="A0A918MB69"/>
<dbReference type="PROSITE" id="PS51104">
    <property type="entry name" value="PTS_EIIC_TYPE_2"/>
    <property type="match status" value="1"/>
</dbReference>
<feature type="compositionally biased region" description="Low complexity" evidence="13">
    <location>
        <begin position="221"/>
        <end position="240"/>
    </location>
</feature>
<dbReference type="InterPro" id="IPR036095">
    <property type="entry name" value="PTS_EIIB-like_sf"/>
</dbReference>
<dbReference type="NCBIfam" id="TIGR01427">
    <property type="entry name" value="PTS_IIC_fructo"/>
    <property type="match status" value="1"/>
</dbReference>
<dbReference type="InterPro" id="IPR013014">
    <property type="entry name" value="PTS_EIIC_2"/>
</dbReference>
<dbReference type="InterPro" id="IPR004715">
    <property type="entry name" value="PTS_IIA_fruc"/>
</dbReference>
<evidence type="ECO:0000256" key="10">
    <source>
        <dbReference type="ARBA" id="ARBA00022777"/>
    </source>
</evidence>
<evidence type="ECO:0000256" key="5">
    <source>
        <dbReference type="ARBA" id="ARBA00022553"/>
    </source>
</evidence>
<dbReference type="Proteomes" id="UP000618795">
    <property type="component" value="Unassembled WGS sequence"/>
</dbReference>
<evidence type="ECO:0000313" key="18">
    <source>
        <dbReference type="EMBL" id="GGU89905.1"/>
    </source>
</evidence>
<evidence type="ECO:0000256" key="7">
    <source>
        <dbReference type="ARBA" id="ARBA00022679"/>
    </source>
</evidence>
<dbReference type="GO" id="GO:0005737">
    <property type="term" value="C:cytoplasm"/>
    <property type="evidence" value="ECO:0007669"/>
    <property type="project" value="UniProtKB-SubCell"/>
</dbReference>
<evidence type="ECO:0000256" key="9">
    <source>
        <dbReference type="ARBA" id="ARBA00022692"/>
    </source>
</evidence>
<name>A0A918MB69_9ACTN</name>
<dbReference type="GO" id="GO:0009401">
    <property type="term" value="P:phosphoenolpyruvate-dependent sugar phosphotransferase system"/>
    <property type="evidence" value="ECO:0007669"/>
    <property type="project" value="UniProtKB-KW"/>
</dbReference>
<dbReference type="GO" id="GO:0022877">
    <property type="term" value="F:protein-N(PI)-phosphohistidine-fructose phosphotransferase system transporter activity"/>
    <property type="evidence" value="ECO:0007669"/>
    <property type="project" value="InterPro"/>
</dbReference>
<dbReference type="PANTHER" id="PTHR30505:SF0">
    <property type="entry name" value="FRUCTOSE-LIKE PTS SYSTEM EIIBC COMPONENT-RELATED"/>
    <property type="match status" value="1"/>
</dbReference>
<dbReference type="EMBL" id="BMTD01000004">
    <property type="protein sequence ID" value="GGU89905.1"/>
    <property type="molecule type" value="Genomic_DNA"/>
</dbReference>
<dbReference type="GO" id="GO:0016301">
    <property type="term" value="F:kinase activity"/>
    <property type="evidence" value="ECO:0007669"/>
    <property type="project" value="UniProtKB-KW"/>
</dbReference>
<sequence length="746" mass="74438">MSDMITADLVDLDLSADTKEAAARALAERMVAQGRVTDLEGFLADVAAREAQMPTGLDGGIGIPHCRSAHVTEPTLAFGRSAAGIDFGAADGPADLIFLIAAPAGADDAHLTILSSLARQLMNSEFTSALRAVTDTGTAAALIRGDEAPSAVRAPESIEENAGAGASDEAGATGAHAAQGSAQGSVQGAAQGAAGAVGASEDTAAAPAAASAGAAAATIPQAPGATAPAQATPAGAGSTPDSGERPFRIVAVTSCPTGIAHTYMAAESLENAGRAAGAEVVVETQGSAGFTRLEAEVIAAADGVIFAHDVPVRDKDRFAGKPTVDVGVKAGINRAAELITEVREKAERGETSAPAPASGGTPVERAGDTTEGYGTKLRTWLMSGVSYMVPFVAAGGLLIALGFAIGGYKINKAPSVMNHFAWTQADSWGALLFQIGAVAFGFLVPVLAGYIAYGMADRPGLVPGFVGGAISLTINAGFLGGLAAGLIAGGVVLAIQRIDIPAALRGIMPVVVIPLISSAIVGFLMFVVIGKPIATAQKGLTDWLNGLTGTNAVLLGALLGLMMCFDLGGPVNKVAYTFATAGIAVSDPSDSAMKIMAAVMAAGMVPPLAMALATAVRGRLFTRTERENGKAAWVLGLSFISEGAIPFAAADPLRVIPSAMVGGALTGALSMAFGATLRAPHGGIFVVPLIGNPLLYLVAVAAGVCATTALVVLLKGLRKQTPQTTAADPGANSANAPKETGQPVAA</sequence>
<dbReference type="InterPro" id="IPR050864">
    <property type="entry name" value="Bacterial_PTS_Sugar_Transport"/>
</dbReference>
<dbReference type="CDD" id="cd05569">
    <property type="entry name" value="PTS_IIB_fructose"/>
    <property type="match status" value="1"/>
</dbReference>
<feature type="transmembrane region" description="Helical" evidence="14">
    <location>
        <begin position="631"/>
        <end position="648"/>
    </location>
</feature>
<evidence type="ECO:0000256" key="14">
    <source>
        <dbReference type="SAM" id="Phobius"/>
    </source>
</evidence>
<feature type="transmembrane region" description="Helical" evidence="14">
    <location>
        <begin position="694"/>
        <end position="714"/>
    </location>
</feature>
<feature type="region of interest" description="Disordered" evidence="13">
    <location>
        <begin position="344"/>
        <end position="370"/>
    </location>
</feature>
<dbReference type="FunFam" id="3.40.930.10:FF:000009">
    <property type="entry name" value="PTS system, fructose specific IIABC component"/>
    <property type="match status" value="1"/>
</dbReference>
<evidence type="ECO:0000256" key="8">
    <source>
        <dbReference type="ARBA" id="ARBA00022683"/>
    </source>
</evidence>
<protein>
    <submittedName>
        <fullName evidence="18">PTS lactose transporter subunit IIC</fullName>
    </submittedName>
</protein>
<feature type="transmembrane region" description="Helical" evidence="14">
    <location>
        <begin position="465"/>
        <end position="495"/>
    </location>
</feature>
<feature type="domain" description="PTS EIIA type-2" evidence="15">
    <location>
        <begin position="3"/>
        <end position="146"/>
    </location>
</feature>
<dbReference type="Gene3D" id="3.40.50.2300">
    <property type="match status" value="1"/>
</dbReference>
<evidence type="ECO:0000259" key="17">
    <source>
        <dbReference type="PROSITE" id="PS51104"/>
    </source>
</evidence>
<dbReference type="InterPro" id="IPR006327">
    <property type="entry name" value="PTS_IIC_fruc"/>
</dbReference>
<evidence type="ECO:0000256" key="13">
    <source>
        <dbReference type="SAM" id="MobiDB-lite"/>
    </source>
</evidence>
<feature type="transmembrane region" description="Helical" evidence="14">
    <location>
        <begin position="387"/>
        <end position="408"/>
    </location>
</feature>
<dbReference type="GO" id="GO:0005351">
    <property type="term" value="F:carbohydrate:proton symporter activity"/>
    <property type="evidence" value="ECO:0007669"/>
    <property type="project" value="InterPro"/>
</dbReference>
<evidence type="ECO:0000259" key="16">
    <source>
        <dbReference type="PROSITE" id="PS51099"/>
    </source>
</evidence>
<dbReference type="FunFam" id="3.40.50.2300:FF:000014">
    <property type="entry name" value="PTS system fructose-like transporter subunit IIB"/>
    <property type="match status" value="1"/>
</dbReference>
<dbReference type="Pfam" id="PF02378">
    <property type="entry name" value="PTS_EIIC"/>
    <property type="match status" value="1"/>
</dbReference>
<feature type="transmembrane region" description="Helical" evidence="14">
    <location>
        <begin position="428"/>
        <end position="453"/>
    </location>
</feature>
<keyword evidence="6" id="KW-0762">Sugar transport</keyword>
<evidence type="ECO:0000256" key="2">
    <source>
        <dbReference type="ARBA" id="ARBA00004496"/>
    </source>
</evidence>
<dbReference type="Pfam" id="PF02302">
    <property type="entry name" value="PTS_IIB"/>
    <property type="match status" value="1"/>
</dbReference>
<dbReference type="SUPFAM" id="SSF55804">
    <property type="entry name" value="Phoshotransferase/anion transport protein"/>
    <property type="match status" value="1"/>
</dbReference>
<reference evidence="18" key="2">
    <citation type="submission" date="2020-09" db="EMBL/GenBank/DDBJ databases">
        <authorList>
            <person name="Sun Q."/>
            <person name="Ohkuma M."/>
        </authorList>
    </citation>
    <scope>NUCLEOTIDE SEQUENCE</scope>
    <source>
        <strain evidence="18">JCM 4369</strain>
    </source>
</reference>
<feature type="region of interest" description="Disordered" evidence="13">
    <location>
        <begin position="723"/>
        <end position="746"/>
    </location>
</feature>
<dbReference type="InterPro" id="IPR016152">
    <property type="entry name" value="PTrfase/Anion_transptr"/>
</dbReference>
<comment type="subcellular location">
    <subcellularLocation>
        <location evidence="1">Cell inner membrane</location>
        <topology evidence="1">Multi-pass membrane protein</topology>
    </subcellularLocation>
    <subcellularLocation>
        <location evidence="2">Cytoplasm</location>
    </subcellularLocation>
</comment>
<keyword evidence="10" id="KW-0418">Kinase</keyword>
<dbReference type="Gene3D" id="3.40.930.10">
    <property type="entry name" value="Mannitol-specific EII, Chain A"/>
    <property type="match status" value="1"/>
</dbReference>
<keyword evidence="9 14" id="KW-0812">Transmembrane</keyword>
<keyword evidence="11 14" id="KW-1133">Transmembrane helix</keyword>
<dbReference type="PROSITE" id="PS51099">
    <property type="entry name" value="PTS_EIIB_TYPE_2"/>
    <property type="match status" value="1"/>
</dbReference>
<feature type="domain" description="PTS EIIB type-2" evidence="16">
    <location>
        <begin position="249"/>
        <end position="344"/>
    </location>
</feature>
<dbReference type="NCBIfam" id="TIGR00848">
    <property type="entry name" value="fruA"/>
    <property type="match status" value="1"/>
</dbReference>